<comment type="subcellular location">
    <subcellularLocation>
        <location evidence="1">Membrane</location>
        <topology evidence="1">Multi-pass membrane protein</topology>
    </subcellularLocation>
</comment>
<evidence type="ECO:0008006" key="10">
    <source>
        <dbReference type="Google" id="ProtNLM"/>
    </source>
</evidence>
<protein>
    <recommendedName>
        <fullName evidence="10">AI-2E family transporter</fullName>
    </recommendedName>
</protein>
<evidence type="ECO:0000256" key="5">
    <source>
        <dbReference type="ARBA" id="ARBA00023136"/>
    </source>
</evidence>
<feature type="transmembrane region" description="Helical" evidence="7">
    <location>
        <begin position="415"/>
        <end position="437"/>
    </location>
</feature>
<evidence type="ECO:0000313" key="9">
    <source>
        <dbReference type="Proteomes" id="UP000232323"/>
    </source>
</evidence>
<dbReference type="STRING" id="1157962.A0A250XBB3"/>
<feature type="transmembrane region" description="Helical" evidence="7">
    <location>
        <begin position="215"/>
        <end position="239"/>
    </location>
</feature>
<dbReference type="Proteomes" id="UP000232323">
    <property type="component" value="Unassembled WGS sequence"/>
</dbReference>
<accession>A0A250XBB3</accession>
<keyword evidence="4 7" id="KW-1133">Transmembrane helix</keyword>
<name>A0A250XBB3_9CHLO</name>
<dbReference type="GO" id="GO:0055085">
    <property type="term" value="P:transmembrane transport"/>
    <property type="evidence" value="ECO:0007669"/>
    <property type="project" value="TreeGrafter"/>
</dbReference>
<proteinExistence type="inferred from homology"/>
<reference evidence="8 9" key="1">
    <citation type="submission" date="2017-08" db="EMBL/GenBank/DDBJ databases">
        <title>Acidophilic green algal genome provides insights into adaptation to an acidic environment.</title>
        <authorList>
            <person name="Hirooka S."/>
            <person name="Hirose Y."/>
            <person name="Kanesaki Y."/>
            <person name="Higuchi S."/>
            <person name="Fujiwara T."/>
            <person name="Onuma R."/>
            <person name="Era A."/>
            <person name="Ohbayashi R."/>
            <person name="Uzuka A."/>
            <person name="Nozaki H."/>
            <person name="Yoshikawa H."/>
            <person name="Miyagishima S.Y."/>
        </authorList>
    </citation>
    <scope>NUCLEOTIDE SEQUENCE [LARGE SCALE GENOMIC DNA]</scope>
    <source>
        <strain evidence="8 9">NIES-2499</strain>
    </source>
</reference>
<feature type="transmembrane region" description="Helical" evidence="7">
    <location>
        <begin position="392"/>
        <end position="409"/>
    </location>
</feature>
<gene>
    <name evidence="8" type="ORF">CEUSTIGMA_g7824.t1</name>
</gene>
<dbReference type="GO" id="GO:0016020">
    <property type="term" value="C:membrane"/>
    <property type="evidence" value="ECO:0007669"/>
    <property type="project" value="UniProtKB-SubCell"/>
</dbReference>
<dbReference type="AlphaFoldDB" id="A0A250XBB3"/>
<dbReference type="EMBL" id="BEGY01000051">
    <property type="protein sequence ID" value="GAX80385.1"/>
    <property type="molecule type" value="Genomic_DNA"/>
</dbReference>
<feature type="transmembrane region" description="Helical" evidence="7">
    <location>
        <begin position="158"/>
        <end position="187"/>
    </location>
</feature>
<dbReference type="PANTHER" id="PTHR21716:SF62">
    <property type="entry name" value="TRANSPORT PROTEIN YDBI-RELATED"/>
    <property type="match status" value="1"/>
</dbReference>
<dbReference type="InterPro" id="IPR002549">
    <property type="entry name" value="AI-2E-like"/>
</dbReference>
<evidence type="ECO:0000256" key="3">
    <source>
        <dbReference type="ARBA" id="ARBA00022692"/>
    </source>
</evidence>
<dbReference type="Pfam" id="PF01594">
    <property type="entry name" value="AI-2E_transport"/>
    <property type="match status" value="1"/>
</dbReference>
<comment type="caution">
    <text evidence="8">The sequence shown here is derived from an EMBL/GenBank/DDBJ whole genome shotgun (WGS) entry which is preliminary data.</text>
</comment>
<keyword evidence="9" id="KW-1185">Reference proteome</keyword>
<evidence type="ECO:0000256" key="6">
    <source>
        <dbReference type="SAM" id="MobiDB-lite"/>
    </source>
</evidence>
<evidence type="ECO:0000313" key="8">
    <source>
        <dbReference type="EMBL" id="GAX80385.1"/>
    </source>
</evidence>
<dbReference type="PANTHER" id="PTHR21716">
    <property type="entry name" value="TRANSMEMBRANE PROTEIN"/>
    <property type="match status" value="1"/>
</dbReference>
<keyword evidence="3 7" id="KW-0812">Transmembrane</keyword>
<sequence length="582" mass="62778">MMRALTSSSSPSSNQGRGPILQSSASSKNTQECLAVDLMHQSSQLRTYHRPSYVVCIRRSAWRHSMRGLHRQESRPVPETSASVVSYVVRHSHVLGGGTGQPFMKPCSRKRARFTACHAAAPTNLAESGPLTSDWDSNQMALGGDLPKLIQAIPFRRVAIWGAVGIVMFQLSEFFGLVMGTFIISFIGNSLVDSAAGSSGPLAVLPPPARRRALALLYFAGILATVTLLVVVTVPGIAAEGADFVKRLQSDNIWVVLVEKMRKGLGDQVMDSIEKAIYLASNNDITAVAANDPGTWTSERIASLGLAISSTLKAYTTTAAKITASMLSSVTKLAVQTMVSLVLGFMLVWDMPSIKQGVSTLGSSRLAPVYNEVAPVLTVFGRLFGKALKVQARIALINTALTALGMWLLQIPGLAILSLFVFVCSFIPIAGCILSTVPIGFVALTEYGFFKLAMVICMVIFVHFVEAYFLNPAIYSAHLKLHPLLVLSVLVVAEHSIGVWGLLLAVPLTVFMLDYCIRYPESSIHEVGKKELQVVLASMGEEDEGRDLRADEEVSKVVSRQLAVRAEGPQAEDKQTTTDAAK</sequence>
<feature type="transmembrane region" description="Helical" evidence="7">
    <location>
        <begin position="490"/>
        <end position="513"/>
    </location>
</feature>
<dbReference type="OrthoDB" id="531865at2759"/>
<evidence type="ECO:0000256" key="4">
    <source>
        <dbReference type="ARBA" id="ARBA00022989"/>
    </source>
</evidence>
<organism evidence="8 9">
    <name type="scientific">Chlamydomonas eustigma</name>
    <dbReference type="NCBI Taxonomy" id="1157962"/>
    <lineage>
        <taxon>Eukaryota</taxon>
        <taxon>Viridiplantae</taxon>
        <taxon>Chlorophyta</taxon>
        <taxon>core chlorophytes</taxon>
        <taxon>Chlorophyceae</taxon>
        <taxon>CS clade</taxon>
        <taxon>Chlamydomonadales</taxon>
        <taxon>Chlamydomonadaceae</taxon>
        <taxon>Chlamydomonas</taxon>
    </lineage>
</organism>
<comment type="similarity">
    <text evidence="2">Belongs to the autoinducer-2 exporter (AI-2E) (TC 2.A.86) family.</text>
</comment>
<feature type="transmembrane region" description="Helical" evidence="7">
    <location>
        <begin position="449"/>
        <end position="470"/>
    </location>
</feature>
<evidence type="ECO:0000256" key="7">
    <source>
        <dbReference type="SAM" id="Phobius"/>
    </source>
</evidence>
<evidence type="ECO:0000256" key="1">
    <source>
        <dbReference type="ARBA" id="ARBA00004141"/>
    </source>
</evidence>
<feature type="region of interest" description="Disordered" evidence="6">
    <location>
        <begin position="1"/>
        <end position="26"/>
    </location>
</feature>
<evidence type="ECO:0000256" key="2">
    <source>
        <dbReference type="ARBA" id="ARBA00009773"/>
    </source>
</evidence>
<keyword evidence="5 7" id="KW-0472">Membrane</keyword>